<gene>
    <name evidence="1" type="ORF">GCM10009039_13630</name>
</gene>
<dbReference type="EMBL" id="BMPG01000002">
    <property type="protein sequence ID" value="GGL56743.1"/>
    <property type="molecule type" value="Genomic_DNA"/>
</dbReference>
<dbReference type="PROSITE" id="PS51257">
    <property type="entry name" value="PROKAR_LIPOPROTEIN"/>
    <property type="match status" value="1"/>
</dbReference>
<name>A0A830FL06_9EURY</name>
<dbReference type="InterPro" id="IPR045396">
    <property type="entry name" value="DUF6517"/>
</dbReference>
<dbReference type="Proteomes" id="UP000607197">
    <property type="component" value="Unassembled WGS sequence"/>
</dbReference>
<comment type="caution">
    <text evidence="1">The sequence shown here is derived from an EMBL/GenBank/DDBJ whole genome shotgun (WGS) entry which is preliminary data.</text>
</comment>
<proteinExistence type="predicted"/>
<dbReference type="Pfam" id="PF20127">
    <property type="entry name" value="DUF6517"/>
    <property type="match status" value="1"/>
</dbReference>
<protein>
    <submittedName>
        <fullName evidence="1">Uncharacterized protein</fullName>
    </submittedName>
</protein>
<sequence length="214" mass="22915">MQRRILVSVALAALLATSGCSGLLGGPVTFSASPATVNDNALNQTDYSLESIDNQTVSRNVSAAGETKEVEVTNVVANYHRTVDLGPLGEREAAVFTAFSSPQIDVLGQQFNPLENYNNHDLVMLLQSQYESVSDIQNVSSSERTVLGQQTVVSKYSAQATFEDGSSTDVYIVLTKVKHGDDYVVGVGVYPQQLDGEDQRISTLLGGLQHATNS</sequence>
<evidence type="ECO:0000313" key="1">
    <source>
        <dbReference type="EMBL" id="GGL56743.1"/>
    </source>
</evidence>
<dbReference type="AlphaFoldDB" id="A0A830FL06"/>
<reference evidence="1" key="2">
    <citation type="submission" date="2020-09" db="EMBL/GenBank/DDBJ databases">
        <authorList>
            <person name="Sun Q."/>
            <person name="Ohkuma M."/>
        </authorList>
    </citation>
    <scope>NUCLEOTIDE SEQUENCE</scope>
    <source>
        <strain evidence="1">JCM 19596</strain>
    </source>
</reference>
<evidence type="ECO:0000313" key="2">
    <source>
        <dbReference type="Proteomes" id="UP000607197"/>
    </source>
</evidence>
<accession>A0A830FL06</accession>
<dbReference type="RefSeq" id="WP_188977256.1">
    <property type="nucleotide sequence ID" value="NZ_BMPG01000002.1"/>
</dbReference>
<organism evidence="1 2">
    <name type="scientific">Halocalculus aciditolerans</name>
    <dbReference type="NCBI Taxonomy" id="1383812"/>
    <lineage>
        <taxon>Archaea</taxon>
        <taxon>Methanobacteriati</taxon>
        <taxon>Methanobacteriota</taxon>
        <taxon>Stenosarchaea group</taxon>
        <taxon>Halobacteria</taxon>
        <taxon>Halobacteriales</taxon>
        <taxon>Halobacteriaceae</taxon>
        <taxon>Halocalculus</taxon>
    </lineage>
</organism>
<keyword evidence="2" id="KW-1185">Reference proteome</keyword>
<dbReference type="OrthoDB" id="205286at2157"/>
<reference evidence="1" key="1">
    <citation type="journal article" date="2014" name="Int. J. Syst. Evol. Microbiol.">
        <title>Complete genome sequence of Corynebacterium casei LMG S-19264T (=DSM 44701T), isolated from a smear-ripened cheese.</title>
        <authorList>
            <consortium name="US DOE Joint Genome Institute (JGI-PGF)"/>
            <person name="Walter F."/>
            <person name="Albersmeier A."/>
            <person name="Kalinowski J."/>
            <person name="Ruckert C."/>
        </authorList>
    </citation>
    <scope>NUCLEOTIDE SEQUENCE</scope>
    <source>
        <strain evidence="1">JCM 19596</strain>
    </source>
</reference>